<evidence type="ECO:0000256" key="1">
    <source>
        <dbReference type="ARBA" id="ARBA00022475"/>
    </source>
</evidence>
<dbReference type="InterPro" id="IPR026265">
    <property type="entry name" value="LptC"/>
</dbReference>
<accession>A0ABU8WD34</accession>
<dbReference type="NCBIfam" id="TIGR04409">
    <property type="entry name" value="LptC_YrbK"/>
    <property type="match status" value="1"/>
</dbReference>
<keyword evidence="8" id="KW-1185">Reference proteome</keyword>
<protein>
    <submittedName>
        <fullName evidence="7">LPS export ABC transporter periplasmic protein LptC</fullName>
    </submittedName>
</protein>
<keyword evidence="5 6" id="KW-0472">Membrane</keyword>
<dbReference type="EMBL" id="JBBKZT010000001">
    <property type="protein sequence ID" value="MEJ8845319.1"/>
    <property type="molecule type" value="Genomic_DNA"/>
</dbReference>
<dbReference type="Pfam" id="PF06835">
    <property type="entry name" value="LptC"/>
    <property type="match status" value="1"/>
</dbReference>
<dbReference type="InterPro" id="IPR010664">
    <property type="entry name" value="LipoPS_assembly_LptC-rel"/>
</dbReference>
<dbReference type="RefSeq" id="WP_340340491.1">
    <property type="nucleotide sequence ID" value="NZ_JBBKZT010000001.1"/>
</dbReference>
<dbReference type="InterPro" id="IPR052363">
    <property type="entry name" value="LPS_export_LptC"/>
</dbReference>
<dbReference type="PANTHER" id="PTHR37481:SF1">
    <property type="entry name" value="LIPOPOLYSACCHARIDE EXPORT SYSTEM PROTEIN LPTC"/>
    <property type="match status" value="1"/>
</dbReference>
<keyword evidence="2" id="KW-0997">Cell inner membrane</keyword>
<organism evidence="7 8">
    <name type="scientific">Variovorax rhizosphaerae</name>
    <dbReference type="NCBI Taxonomy" id="1836200"/>
    <lineage>
        <taxon>Bacteria</taxon>
        <taxon>Pseudomonadati</taxon>
        <taxon>Pseudomonadota</taxon>
        <taxon>Betaproteobacteria</taxon>
        <taxon>Burkholderiales</taxon>
        <taxon>Comamonadaceae</taxon>
        <taxon>Variovorax</taxon>
    </lineage>
</organism>
<evidence type="ECO:0000256" key="2">
    <source>
        <dbReference type="ARBA" id="ARBA00022519"/>
    </source>
</evidence>
<dbReference type="Gene3D" id="2.60.450.10">
    <property type="entry name" value="Lipopolysaccharide (LPS) transport protein A like domain"/>
    <property type="match status" value="1"/>
</dbReference>
<sequence>MTAGTRKLIALLRRGIDRGSLYLPIIVAAALALGTYWLVRNAPRVAMPAQVEAPTHEPDYFMRGFIVKNFLPHGELRSEVAGAEGRHYPDNDTIEVDQIRLRSISPQGFVTHASADRGLSNGDASEVQLFGNAIVVRDASVGPQGKPMPRLEFRGEFLHAYMDTERVRSDKPVTLTRGTDRFTADSMDYDNLSGVANLNGRVRGVLMPPTTAIAAPQKR</sequence>
<reference evidence="7 8" key="1">
    <citation type="submission" date="2024-03" db="EMBL/GenBank/DDBJ databases">
        <title>Novel species of the genus Variovorax.</title>
        <authorList>
            <person name="Liu Q."/>
            <person name="Xin Y.-H."/>
        </authorList>
    </citation>
    <scope>NUCLEOTIDE SEQUENCE [LARGE SCALE GENOMIC DNA]</scope>
    <source>
        <strain evidence="7 8">KACC 18900</strain>
    </source>
</reference>
<keyword evidence="4 6" id="KW-1133">Transmembrane helix</keyword>
<evidence type="ECO:0000256" key="5">
    <source>
        <dbReference type="ARBA" id="ARBA00023136"/>
    </source>
</evidence>
<proteinExistence type="predicted"/>
<feature type="transmembrane region" description="Helical" evidence="6">
    <location>
        <begin position="21"/>
        <end position="39"/>
    </location>
</feature>
<comment type="caution">
    <text evidence="7">The sequence shown here is derived from an EMBL/GenBank/DDBJ whole genome shotgun (WGS) entry which is preliminary data.</text>
</comment>
<dbReference type="PANTHER" id="PTHR37481">
    <property type="entry name" value="LIPOPOLYSACCHARIDE EXPORT SYSTEM PROTEIN LPTC"/>
    <property type="match status" value="1"/>
</dbReference>
<keyword evidence="3 6" id="KW-0812">Transmembrane</keyword>
<name>A0ABU8WD34_9BURK</name>
<evidence type="ECO:0000256" key="4">
    <source>
        <dbReference type="ARBA" id="ARBA00022989"/>
    </source>
</evidence>
<evidence type="ECO:0000313" key="8">
    <source>
        <dbReference type="Proteomes" id="UP001385892"/>
    </source>
</evidence>
<evidence type="ECO:0000313" key="7">
    <source>
        <dbReference type="EMBL" id="MEJ8845319.1"/>
    </source>
</evidence>
<evidence type="ECO:0000256" key="3">
    <source>
        <dbReference type="ARBA" id="ARBA00022692"/>
    </source>
</evidence>
<keyword evidence="1" id="KW-1003">Cell membrane</keyword>
<evidence type="ECO:0000256" key="6">
    <source>
        <dbReference type="SAM" id="Phobius"/>
    </source>
</evidence>
<gene>
    <name evidence="7" type="primary">lptC</name>
    <name evidence="7" type="ORF">WKW82_01580</name>
</gene>
<dbReference type="Proteomes" id="UP001385892">
    <property type="component" value="Unassembled WGS sequence"/>
</dbReference>